<proteinExistence type="inferred from homology"/>
<dbReference type="Proteomes" id="UP000838756">
    <property type="component" value="Unassembled WGS sequence"/>
</dbReference>
<dbReference type="Gene3D" id="3.40.630.10">
    <property type="entry name" value="Zn peptidases"/>
    <property type="match status" value="1"/>
</dbReference>
<evidence type="ECO:0000256" key="12">
    <source>
        <dbReference type="SAM" id="SignalP"/>
    </source>
</evidence>
<dbReference type="FunFam" id="3.40.630.10:FF:000084">
    <property type="entry name" value="Carboxypeptidase B2"/>
    <property type="match status" value="1"/>
</dbReference>
<reference evidence="14" key="1">
    <citation type="submission" date="2022-03" db="EMBL/GenBank/DDBJ databases">
        <authorList>
            <person name="Lindestad O."/>
        </authorList>
    </citation>
    <scope>NUCLEOTIDE SEQUENCE</scope>
</reference>
<evidence type="ECO:0000256" key="2">
    <source>
        <dbReference type="ARBA" id="ARBA00005988"/>
    </source>
</evidence>
<evidence type="ECO:0000256" key="6">
    <source>
        <dbReference type="ARBA" id="ARBA00022729"/>
    </source>
</evidence>
<evidence type="ECO:0000313" key="15">
    <source>
        <dbReference type="Proteomes" id="UP000838756"/>
    </source>
</evidence>
<keyword evidence="10" id="KW-1015">Disulfide bond</keyword>
<evidence type="ECO:0000313" key="14">
    <source>
        <dbReference type="EMBL" id="CAH2238363.1"/>
    </source>
</evidence>
<keyword evidence="7" id="KW-0378">Hydrolase</keyword>
<evidence type="ECO:0000256" key="5">
    <source>
        <dbReference type="ARBA" id="ARBA00022723"/>
    </source>
</evidence>
<keyword evidence="5" id="KW-0479">Metal-binding</keyword>
<dbReference type="Pfam" id="PF02244">
    <property type="entry name" value="Propep_M14"/>
    <property type="match status" value="1"/>
</dbReference>
<evidence type="ECO:0000256" key="1">
    <source>
        <dbReference type="ARBA" id="ARBA00001947"/>
    </source>
</evidence>
<dbReference type="GO" id="GO:0008270">
    <property type="term" value="F:zinc ion binding"/>
    <property type="evidence" value="ECO:0007669"/>
    <property type="project" value="InterPro"/>
</dbReference>
<evidence type="ECO:0000256" key="9">
    <source>
        <dbReference type="ARBA" id="ARBA00023049"/>
    </source>
</evidence>
<comment type="similarity">
    <text evidence="2 11">Belongs to the peptidase M14 family.</text>
</comment>
<keyword evidence="15" id="KW-1185">Reference proteome</keyword>
<sequence>MSAVIIFLFFGIAVNFVVAANSHIYSGYSVHGVQLRHRLDQIVLYNLQTDLNVDLWGHGAPEIRDAFIMLSPENRMEVLDILDSNGMKHYLHIADVAKSLKKHEADLSSWHHGRQNLEPYETYARHAEINAYMERIAIQYPNIAKLVTIGESFEGRDVKYLKISTSNFANTSKPIYFMDATMHAREWITTPTTLYSIHRLVEDLREEDKDLLEDVDWIILPVVNPDGYEFSHTENRLWRGTRSVNETTNELTNTSCVGVDPNRNFDVNFNTLGVSSNPCSQIYPGHEPFSEVETRYVRDILLEHIDRIQIYMDIHSYGSYVLYGLDNATLPANAVHQHHVGAAMGANIDTAKLPNADFYAVGNSNLMLYGTSGAASDYAHVVGVPMSYTLELPDYEYGFDMPPQYIEQVNMETWKGIAITGRLAALYYNARVRS</sequence>
<dbReference type="SUPFAM" id="SSF53187">
    <property type="entry name" value="Zn-dependent exopeptidases"/>
    <property type="match status" value="1"/>
</dbReference>
<keyword evidence="9" id="KW-0482">Metalloprotease</keyword>
<keyword evidence="6 12" id="KW-0732">Signal</keyword>
<comment type="caution">
    <text evidence="14">The sequence shown here is derived from an EMBL/GenBank/DDBJ whole genome shotgun (WGS) entry which is preliminary data.</text>
</comment>
<feature type="chain" id="PRO_5035821470" evidence="12">
    <location>
        <begin position="20"/>
        <end position="434"/>
    </location>
</feature>
<dbReference type="AlphaFoldDB" id="A0A8S4RMC6"/>
<dbReference type="SUPFAM" id="SSF54897">
    <property type="entry name" value="Protease propeptides/inhibitors"/>
    <property type="match status" value="1"/>
</dbReference>
<dbReference type="SMART" id="SM00631">
    <property type="entry name" value="Zn_pept"/>
    <property type="match status" value="1"/>
</dbReference>
<dbReference type="EMBL" id="CAKXAJ010025338">
    <property type="protein sequence ID" value="CAH2238363.1"/>
    <property type="molecule type" value="Genomic_DNA"/>
</dbReference>
<evidence type="ECO:0000256" key="7">
    <source>
        <dbReference type="ARBA" id="ARBA00022801"/>
    </source>
</evidence>
<evidence type="ECO:0000259" key="13">
    <source>
        <dbReference type="PROSITE" id="PS52035"/>
    </source>
</evidence>
<feature type="active site" description="Proton donor/acceptor" evidence="11">
    <location>
        <position position="391"/>
    </location>
</feature>
<gene>
    <name evidence="14" type="primary">jg18009</name>
    <name evidence="14" type="ORF">PAEG_LOCUS15468</name>
</gene>
<dbReference type="GO" id="GO:0006508">
    <property type="term" value="P:proteolysis"/>
    <property type="evidence" value="ECO:0007669"/>
    <property type="project" value="UniProtKB-KW"/>
</dbReference>
<dbReference type="GO" id="GO:0004181">
    <property type="term" value="F:metallocarboxypeptidase activity"/>
    <property type="evidence" value="ECO:0007669"/>
    <property type="project" value="InterPro"/>
</dbReference>
<dbReference type="InterPro" id="IPR036990">
    <property type="entry name" value="M14A-like_propep"/>
</dbReference>
<protein>
    <submittedName>
        <fullName evidence="14">Jg18009 protein</fullName>
    </submittedName>
</protein>
<evidence type="ECO:0000256" key="4">
    <source>
        <dbReference type="ARBA" id="ARBA00022670"/>
    </source>
</evidence>
<keyword evidence="3" id="KW-0121">Carboxypeptidase</keyword>
<evidence type="ECO:0000256" key="3">
    <source>
        <dbReference type="ARBA" id="ARBA00022645"/>
    </source>
</evidence>
<dbReference type="InterPro" id="IPR000834">
    <property type="entry name" value="Peptidase_M14"/>
</dbReference>
<keyword evidence="8" id="KW-0862">Zinc</keyword>
<dbReference type="PANTHER" id="PTHR11705:SF140">
    <property type="entry name" value="FI02848P-RELATED"/>
    <property type="match status" value="1"/>
</dbReference>
<feature type="domain" description="Peptidase M14" evidence="13">
    <location>
        <begin position="122"/>
        <end position="424"/>
    </location>
</feature>
<dbReference type="OrthoDB" id="3626597at2759"/>
<organism evidence="14 15">
    <name type="scientific">Pararge aegeria aegeria</name>
    <dbReference type="NCBI Taxonomy" id="348720"/>
    <lineage>
        <taxon>Eukaryota</taxon>
        <taxon>Metazoa</taxon>
        <taxon>Ecdysozoa</taxon>
        <taxon>Arthropoda</taxon>
        <taxon>Hexapoda</taxon>
        <taxon>Insecta</taxon>
        <taxon>Pterygota</taxon>
        <taxon>Neoptera</taxon>
        <taxon>Endopterygota</taxon>
        <taxon>Lepidoptera</taxon>
        <taxon>Glossata</taxon>
        <taxon>Ditrysia</taxon>
        <taxon>Papilionoidea</taxon>
        <taxon>Nymphalidae</taxon>
        <taxon>Satyrinae</taxon>
        <taxon>Satyrini</taxon>
        <taxon>Parargina</taxon>
        <taxon>Pararge</taxon>
    </lineage>
</organism>
<dbReference type="InterPro" id="IPR003146">
    <property type="entry name" value="M14A_act_pep"/>
</dbReference>
<accession>A0A8S4RMC6</accession>
<evidence type="ECO:0000256" key="11">
    <source>
        <dbReference type="PROSITE-ProRule" id="PRU01379"/>
    </source>
</evidence>
<keyword evidence="4" id="KW-0645">Protease</keyword>
<evidence type="ECO:0000256" key="10">
    <source>
        <dbReference type="ARBA" id="ARBA00023157"/>
    </source>
</evidence>
<dbReference type="Gene3D" id="3.30.70.340">
    <property type="entry name" value="Metallocarboxypeptidase-like"/>
    <property type="match status" value="1"/>
</dbReference>
<comment type="cofactor">
    <cofactor evidence="1">
        <name>Zn(2+)</name>
        <dbReference type="ChEBI" id="CHEBI:29105"/>
    </cofactor>
</comment>
<dbReference type="PANTHER" id="PTHR11705">
    <property type="entry name" value="PROTEASE FAMILY M14 CARBOXYPEPTIDASE A,B"/>
    <property type="match status" value="1"/>
</dbReference>
<dbReference type="PROSITE" id="PS52035">
    <property type="entry name" value="PEPTIDASE_M14"/>
    <property type="match status" value="1"/>
</dbReference>
<evidence type="ECO:0000256" key="8">
    <source>
        <dbReference type="ARBA" id="ARBA00022833"/>
    </source>
</evidence>
<feature type="signal peptide" evidence="12">
    <location>
        <begin position="1"/>
        <end position="19"/>
    </location>
</feature>
<dbReference type="GO" id="GO:0005615">
    <property type="term" value="C:extracellular space"/>
    <property type="evidence" value="ECO:0007669"/>
    <property type="project" value="TreeGrafter"/>
</dbReference>
<dbReference type="PRINTS" id="PR00765">
    <property type="entry name" value="CRBOXYPTASEA"/>
</dbReference>
<dbReference type="Pfam" id="PF00246">
    <property type="entry name" value="Peptidase_M14"/>
    <property type="match status" value="1"/>
</dbReference>
<name>A0A8S4RMC6_9NEOP</name>